<feature type="domain" description="Mechanosensitive ion channel transmembrane helices 2/3" evidence="10">
    <location>
        <begin position="148"/>
        <end position="188"/>
    </location>
</feature>
<evidence type="ECO:0000256" key="2">
    <source>
        <dbReference type="ARBA" id="ARBA00008017"/>
    </source>
</evidence>
<dbReference type="GO" id="GO:0055085">
    <property type="term" value="P:transmembrane transport"/>
    <property type="evidence" value="ECO:0007669"/>
    <property type="project" value="InterPro"/>
</dbReference>
<proteinExistence type="inferred from homology"/>
<keyword evidence="3" id="KW-1003">Cell membrane</keyword>
<sequence length="350" mass="40159">MVFDISGILTYTIANNSVKDYLISLIIFIASIVVLRIFKYIILKKLKEIFARTITEYDDLLVKVIDAFGWTFYILISVYIAFHFIVIPDSLRTFLLYLIIVLGTYYAIKGVQTLIDYGTHKMIVKKQEEDSDEEGGTDTSVIDLLGRLLKIFLWIMAVILILSNLGYNVSTLVAGLGIGGLAIAIALQNILSDIFASFSIYFDKPFQEGDFITFADESGTVKRIGLKSTRIQTLHGEELIVSNKQLIESKVHNYKRMEMRRVVFNLGIGYGTPNEKLEKIPVIIKKIMDNIKMAKFDRVHFVKFGDFSLVFEIVYYVKTRNYDKHMDIRHVINLAINEQFTKEGIEIRRN</sequence>
<gene>
    <name evidence="11" type="ORF">MPEBLZ_02391</name>
</gene>
<dbReference type="Pfam" id="PF21082">
    <property type="entry name" value="MS_channel_3rd"/>
    <property type="match status" value="1"/>
</dbReference>
<dbReference type="PANTHER" id="PTHR30566">
    <property type="entry name" value="YNAI-RELATED MECHANOSENSITIVE ION CHANNEL"/>
    <property type="match status" value="1"/>
</dbReference>
<evidence type="ECO:0000256" key="4">
    <source>
        <dbReference type="ARBA" id="ARBA00022692"/>
    </source>
</evidence>
<dbReference type="SUPFAM" id="SSF82689">
    <property type="entry name" value="Mechanosensitive channel protein MscS (YggB), C-terminal domain"/>
    <property type="match status" value="1"/>
</dbReference>
<feature type="transmembrane region" description="Helical" evidence="7">
    <location>
        <begin position="173"/>
        <end position="191"/>
    </location>
</feature>
<evidence type="ECO:0000259" key="10">
    <source>
        <dbReference type="Pfam" id="PF21088"/>
    </source>
</evidence>
<evidence type="ECO:0000256" key="7">
    <source>
        <dbReference type="SAM" id="Phobius"/>
    </source>
</evidence>
<dbReference type="Gene3D" id="2.30.30.60">
    <property type="match status" value="1"/>
</dbReference>
<organism evidence="11 12">
    <name type="scientific">Candidatus Methanoperedens nitratireducens</name>
    <dbReference type="NCBI Taxonomy" id="1392998"/>
    <lineage>
        <taxon>Archaea</taxon>
        <taxon>Methanobacteriati</taxon>
        <taxon>Methanobacteriota</taxon>
        <taxon>Stenosarchaea group</taxon>
        <taxon>Methanomicrobia</taxon>
        <taxon>Methanosarcinales</taxon>
        <taxon>ANME-2 cluster</taxon>
        <taxon>Candidatus Methanoperedentaceae</taxon>
        <taxon>Candidatus Methanoperedens</taxon>
    </lineage>
</organism>
<evidence type="ECO:0000256" key="1">
    <source>
        <dbReference type="ARBA" id="ARBA00004651"/>
    </source>
</evidence>
<keyword evidence="5 7" id="KW-1133">Transmembrane helix</keyword>
<dbReference type="Gene3D" id="1.10.287.1260">
    <property type="match status" value="1"/>
</dbReference>
<name>A0A0P8C8F2_9EURY</name>
<dbReference type="Gene3D" id="3.30.70.100">
    <property type="match status" value="1"/>
</dbReference>
<feature type="transmembrane region" description="Helical" evidence="7">
    <location>
        <begin position="21"/>
        <end position="43"/>
    </location>
</feature>
<evidence type="ECO:0000259" key="8">
    <source>
        <dbReference type="Pfam" id="PF00924"/>
    </source>
</evidence>
<dbReference type="PANTHER" id="PTHR30566:SF25">
    <property type="entry name" value="INNER MEMBRANE PROTEIN"/>
    <property type="match status" value="1"/>
</dbReference>
<evidence type="ECO:0000259" key="9">
    <source>
        <dbReference type="Pfam" id="PF21082"/>
    </source>
</evidence>
<accession>A0A0P8C8F2</accession>
<comment type="caution">
    <text evidence="11">The sequence shown here is derived from an EMBL/GenBank/DDBJ whole genome shotgun (WGS) entry which is preliminary data.</text>
</comment>
<dbReference type="InterPro" id="IPR011014">
    <property type="entry name" value="MscS_channel_TM-2"/>
</dbReference>
<dbReference type="SUPFAM" id="SSF50182">
    <property type="entry name" value="Sm-like ribonucleoproteins"/>
    <property type="match status" value="1"/>
</dbReference>
<keyword evidence="4 7" id="KW-0812">Transmembrane</keyword>
<keyword evidence="6 7" id="KW-0472">Membrane</keyword>
<evidence type="ECO:0000256" key="5">
    <source>
        <dbReference type="ARBA" id="ARBA00022989"/>
    </source>
</evidence>
<feature type="transmembrane region" description="Helical" evidence="7">
    <location>
        <begin position="64"/>
        <end position="85"/>
    </location>
</feature>
<dbReference type="Pfam" id="PF21088">
    <property type="entry name" value="MS_channel_1st"/>
    <property type="match status" value="1"/>
</dbReference>
<dbReference type="AlphaFoldDB" id="A0A0P8C8F2"/>
<feature type="transmembrane region" description="Helical" evidence="7">
    <location>
        <begin position="148"/>
        <end position="167"/>
    </location>
</feature>
<reference evidence="11 12" key="1">
    <citation type="submission" date="2015-09" db="EMBL/GenBank/DDBJ databases">
        <title>A metagenomics-based metabolic model of nitrate-dependent anaerobic oxidation of methane by Methanoperedens-like archaea.</title>
        <authorList>
            <person name="Arshad A."/>
            <person name="Speth D.R."/>
            <person name="De Graaf R.M."/>
            <person name="Op Den Camp H.J."/>
            <person name="Jetten M.S."/>
            <person name="Welte C.U."/>
        </authorList>
    </citation>
    <scope>NUCLEOTIDE SEQUENCE [LARGE SCALE GENOMIC DNA]</scope>
</reference>
<dbReference type="Proteomes" id="UP000050360">
    <property type="component" value="Unassembled WGS sequence"/>
</dbReference>
<dbReference type="GO" id="GO:0005886">
    <property type="term" value="C:plasma membrane"/>
    <property type="evidence" value="ECO:0007669"/>
    <property type="project" value="UniProtKB-SubCell"/>
</dbReference>
<feature type="domain" description="Mechanosensitive ion channel MscS C-terminal" evidence="9">
    <location>
        <begin position="262"/>
        <end position="347"/>
    </location>
</feature>
<dbReference type="InterPro" id="IPR011066">
    <property type="entry name" value="MscS_channel_C_sf"/>
</dbReference>
<evidence type="ECO:0000256" key="6">
    <source>
        <dbReference type="ARBA" id="ARBA00023136"/>
    </source>
</evidence>
<evidence type="ECO:0000313" key="11">
    <source>
        <dbReference type="EMBL" id="KPQ43085.1"/>
    </source>
</evidence>
<feature type="transmembrane region" description="Helical" evidence="7">
    <location>
        <begin position="91"/>
        <end position="108"/>
    </location>
</feature>
<dbReference type="InterPro" id="IPR006685">
    <property type="entry name" value="MscS_channel_2nd"/>
</dbReference>
<dbReference type="InterPro" id="IPR049142">
    <property type="entry name" value="MS_channel_1st"/>
</dbReference>
<dbReference type="InterPro" id="IPR023408">
    <property type="entry name" value="MscS_beta-dom_sf"/>
</dbReference>
<protein>
    <submittedName>
        <fullName evidence="11">Mechanosensitive ion channel</fullName>
    </submittedName>
</protein>
<dbReference type="InterPro" id="IPR049278">
    <property type="entry name" value="MS_channel_C"/>
</dbReference>
<dbReference type="EMBL" id="LKCM01000182">
    <property type="protein sequence ID" value="KPQ43085.1"/>
    <property type="molecule type" value="Genomic_DNA"/>
</dbReference>
<evidence type="ECO:0000313" key="12">
    <source>
        <dbReference type="Proteomes" id="UP000050360"/>
    </source>
</evidence>
<feature type="domain" description="Mechanosensitive ion channel MscS" evidence="8">
    <location>
        <begin position="189"/>
        <end position="256"/>
    </location>
</feature>
<dbReference type="SUPFAM" id="SSF82861">
    <property type="entry name" value="Mechanosensitive channel protein MscS (YggB), transmembrane region"/>
    <property type="match status" value="1"/>
</dbReference>
<dbReference type="InterPro" id="IPR010920">
    <property type="entry name" value="LSM_dom_sf"/>
</dbReference>
<comment type="similarity">
    <text evidence="2">Belongs to the MscS (TC 1.A.23) family.</text>
</comment>
<comment type="subcellular location">
    <subcellularLocation>
        <location evidence="1">Cell membrane</location>
        <topology evidence="1">Multi-pass membrane protein</topology>
    </subcellularLocation>
</comment>
<dbReference type="Pfam" id="PF00924">
    <property type="entry name" value="MS_channel_2nd"/>
    <property type="match status" value="1"/>
</dbReference>
<evidence type="ECO:0000256" key="3">
    <source>
        <dbReference type="ARBA" id="ARBA00022475"/>
    </source>
</evidence>